<dbReference type="PROSITE" id="PS50110">
    <property type="entry name" value="RESPONSE_REGULATORY"/>
    <property type="match status" value="1"/>
</dbReference>
<evidence type="ECO:0000256" key="6">
    <source>
        <dbReference type="PROSITE-ProRule" id="PRU00169"/>
    </source>
</evidence>
<sequence>MTEKRVLIIEDDRDSASILEAYLRRDGYQVSIATDGQSGLDMALSGKPDLVLLDIMLPKMNGSEVLSALRKHGNIPVIMVTAIGDEPERIGALRYGADDYVVKPYNPQEVVARVHAVLRRVNYSAPKDDVLTFENLSVDLDSVTARITPPSSETITLDLTPTEFNILATLLRAPNRAFTRSELLGACLPESDALERVVDTHVHNLRKKLNAHSMVNVLVTVRAVGYRFR</sequence>
<evidence type="ECO:0000313" key="13">
    <source>
        <dbReference type="Proteomes" id="UP000233778"/>
    </source>
</evidence>
<dbReference type="FunFam" id="3.40.50.2300:FF:000001">
    <property type="entry name" value="DNA-binding response regulator PhoB"/>
    <property type="match status" value="1"/>
</dbReference>
<evidence type="ECO:0000256" key="5">
    <source>
        <dbReference type="ARBA" id="ARBA00023163"/>
    </source>
</evidence>
<dbReference type="SUPFAM" id="SSF46894">
    <property type="entry name" value="C-terminal effector domain of the bipartite response regulators"/>
    <property type="match status" value="1"/>
</dbReference>
<dbReference type="OrthoDB" id="9802426at2"/>
<dbReference type="STRING" id="104623.Ser39006_01924"/>
<dbReference type="EMBL" id="CP025084">
    <property type="protein sequence ID" value="AUH05824.1"/>
    <property type="molecule type" value="Genomic_DNA"/>
</dbReference>
<evidence type="ECO:0000259" key="8">
    <source>
        <dbReference type="PROSITE" id="PS50110"/>
    </source>
</evidence>
<feature type="DNA-binding region" description="OmpR/PhoB-type" evidence="7">
    <location>
        <begin position="128"/>
        <end position="229"/>
    </location>
</feature>
<dbReference type="Pfam" id="PF00486">
    <property type="entry name" value="Trans_reg_C"/>
    <property type="match status" value="1"/>
</dbReference>
<dbReference type="PANTHER" id="PTHR48111">
    <property type="entry name" value="REGULATOR OF RPOS"/>
    <property type="match status" value="1"/>
</dbReference>
<dbReference type="GO" id="GO:0006355">
    <property type="term" value="P:regulation of DNA-templated transcription"/>
    <property type="evidence" value="ECO:0007669"/>
    <property type="project" value="InterPro"/>
</dbReference>
<keyword evidence="5" id="KW-0804">Transcription</keyword>
<dbReference type="PANTHER" id="PTHR48111:SF59">
    <property type="entry name" value="TRANSCRIPTIONAL REGULATORY PROTEIN BAER"/>
    <property type="match status" value="1"/>
</dbReference>
<keyword evidence="1 6" id="KW-0597">Phosphoprotein</keyword>
<evidence type="ECO:0000256" key="3">
    <source>
        <dbReference type="ARBA" id="ARBA00023015"/>
    </source>
</evidence>
<dbReference type="InterPro" id="IPR011006">
    <property type="entry name" value="CheY-like_superfamily"/>
</dbReference>
<dbReference type="SMART" id="SM00448">
    <property type="entry name" value="REC"/>
    <property type="match status" value="1"/>
</dbReference>
<dbReference type="SUPFAM" id="SSF52172">
    <property type="entry name" value="CheY-like"/>
    <property type="match status" value="1"/>
</dbReference>
<dbReference type="EMBL" id="CP025085">
    <property type="protein sequence ID" value="AUH01501.1"/>
    <property type="molecule type" value="Genomic_DNA"/>
</dbReference>
<evidence type="ECO:0000256" key="1">
    <source>
        <dbReference type="ARBA" id="ARBA00022553"/>
    </source>
</evidence>
<dbReference type="InterPro" id="IPR016032">
    <property type="entry name" value="Sig_transdc_resp-reg_C-effctor"/>
</dbReference>
<keyword evidence="3" id="KW-0805">Transcription regulation</keyword>
<reference evidence="11" key="4">
    <citation type="submission" date="2017-11" db="EMBL/GenBank/DDBJ databases">
        <title>Complete genome sequence of Serratia sp. ATCC 39006.</title>
        <authorList>
            <person name="Hampton H.G."/>
            <person name="Jackson S.A."/>
            <person name="Jauregui R."/>
            <person name="Poulter G.T.M."/>
            <person name="Salmond G.P.C."/>
            <person name="Fineran P.C."/>
        </authorList>
    </citation>
    <scope>NUCLEOTIDE SEQUENCE</scope>
    <source>
        <strain evidence="11">ATCC 39006</strain>
    </source>
</reference>
<dbReference type="RefSeq" id="WP_021015190.1">
    <property type="nucleotide sequence ID" value="NZ_CP025084.1"/>
</dbReference>
<dbReference type="Proteomes" id="UP000233778">
    <property type="component" value="Chromosome"/>
</dbReference>
<reference evidence="10 13" key="3">
    <citation type="submission" date="2017-11" db="EMBL/GenBank/DDBJ databases">
        <title>Complete genome sequence of Serratia sp. ATCC 39006 LacA.</title>
        <authorList>
            <person name="Hampton H.G."/>
            <person name="Jackson S.A."/>
            <person name="Jauregui R."/>
            <person name="Poulter G.T.M."/>
            <person name="Salmond G.P.C."/>
            <person name="Fineran P.C."/>
        </authorList>
    </citation>
    <scope>NUCLEOTIDE SEQUENCE [LARGE SCALE GENOMIC DNA]</scope>
    <source>
        <strain evidence="10 13">ATCC 39006</strain>
    </source>
</reference>
<dbReference type="KEGG" id="sera:Ser39006_017830"/>
<dbReference type="KEGG" id="serq:CWC46_17830"/>
<evidence type="ECO:0000313" key="10">
    <source>
        <dbReference type="EMBL" id="AUH01501.1"/>
    </source>
</evidence>
<dbReference type="Pfam" id="PF00072">
    <property type="entry name" value="Response_reg"/>
    <property type="match status" value="1"/>
</dbReference>
<dbReference type="CDD" id="cd00383">
    <property type="entry name" value="trans_reg_C"/>
    <property type="match status" value="1"/>
</dbReference>
<accession>A0A2I5TAC8</accession>
<dbReference type="GO" id="GO:0000156">
    <property type="term" value="F:phosphorelay response regulator activity"/>
    <property type="evidence" value="ECO:0007669"/>
    <property type="project" value="TreeGrafter"/>
</dbReference>
<gene>
    <name evidence="10" type="ORF">CWC46_17830</name>
    <name evidence="11" type="ORF">Ser39006_017830</name>
</gene>
<feature type="domain" description="OmpR/PhoB-type" evidence="9">
    <location>
        <begin position="128"/>
        <end position="229"/>
    </location>
</feature>
<dbReference type="InterPro" id="IPR001789">
    <property type="entry name" value="Sig_transdc_resp-reg_receiver"/>
</dbReference>
<dbReference type="Gene3D" id="6.10.250.690">
    <property type="match status" value="1"/>
</dbReference>
<keyword evidence="12" id="KW-1185">Reference proteome</keyword>
<feature type="domain" description="Response regulatory" evidence="8">
    <location>
        <begin position="5"/>
        <end position="118"/>
    </location>
</feature>
<dbReference type="InterPro" id="IPR039420">
    <property type="entry name" value="WalR-like"/>
</dbReference>
<dbReference type="GO" id="GO:0005829">
    <property type="term" value="C:cytosol"/>
    <property type="evidence" value="ECO:0007669"/>
    <property type="project" value="TreeGrafter"/>
</dbReference>
<dbReference type="GO" id="GO:0000976">
    <property type="term" value="F:transcription cis-regulatory region binding"/>
    <property type="evidence" value="ECO:0007669"/>
    <property type="project" value="TreeGrafter"/>
</dbReference>
<evidence type="ECO:0000313" key="12">
    <source>
        <dbReference type="Proteomes" id="UP000017700"/>
    </source>
</evidence>
<reference evidence="11" key="2">
    <citation type="submission" date="2013-09" db="EMBL/GenBank/DDBJ databases">
        <authorList>
            <person name="Wang G."/>
            <person name="Yang Y."/>
            <person name="Su Y."/>
        </authorList>
    </citation>
    <scope>NUCLEOTIDE SEQUENCE</scope>
    <source>
        <strain evidence="11">ATCC 39006</strain>
    </source>
</reference>
<keyword evidence="2" id="KW-0902">Two-component regulatory system</keyword>
<dbReference type="SMART" id="SM00862">
    <property type="entry name" value="Trans_reg_C"/>
    <property type="match status" value="1"/>
</dbReference>
<protein>
    <submittedName>
        <fullName evidence="11">DNA-binding response regulator</fullName>
    </submittedName>
</protein>
<dbReference type="InterPro" id="IPR001867">
    <property type="entry name" value="OmpR/PhoB-type_DNA-bd"/>
</dbReference>
<keyword evidence="4 7" id="KW-0238">DNA-binding</keyword>
<dbReference type="AlphaFoldDB" id="A0A2I5TAC8"/>
<proteinExistence type="predicted"/>
<name>A0A2I5TAC8_SERS3</name>
<evidence type="ECO:0000313" key="11">
    <source>
        <dbReference type="EMBL" id="AUH05824.1"/>
    </source>
</evidence>
<dbReference type="Gene3D" id="1.10.10.10">
    <property type="entry name" value="Winged helix-like DNA-binding domain superfamily/Winged helix DNA-binding domain"/>
    <property type="match status" value="1"/>
</dbReference>
<evidence type="ECO:0000256" key="7">
    <source>
        <dbReference type="PROSITE-ProRule" id="PRU01091"/>
    </source>
</evidence>
<evidence type="ECO:0000259" key="9">
    <source>
        <dbReference type="PROSITE" id="PS51755"/>
    </source>
</evidence>
<dbReference type="InterPro" id="IPR036388">
    <property type="entry name" value="WH-like_DNA-bd_sf"/>
</dbReference>
<dbReference type="Gene3D" id="3.40.50.2300">
    <property type="match status" value="1"/>
</dbReference>
<dbReference type="GO" id="GO:0032993">
    <property type="term" value="C:protein-DNA complex"/>
    <property type="evidence" value="ECO:0007669"/>
    <property type="project" value="TreeGrafter"/>
</dbReference>
<feature type="modified residue" description="4-aspartylphosphate" evidence="6">
    <location>
        <position position="54"/>
    </location>
</feature>
<dbReference type="PROSITE" id="PS51755">
    <property type="entry name" value="OMPR_PHOB"/>
    <property type="match status" value="1"/>
</dbReference>
<evidence type="ECO:0000256" key="4">
    <source>
        <dbReference type="ARBA" id="ARBA00023125"/>
    </source>
</evidence>
<reference evidence="11 12" key="1">
    <citation type="journal article" date="2013" name="Genome Announc.">
        <title>Draft genome sequence of Serratia sp. strain ATCC 39006, a model bacterium for analysis of the biosynthesis and regulation of prodigiosin, a carbapenem, and gas vesicles.</title>
        <authorList>
            <person name="Fineran P.C."/>
            <person name="Iglesias Cans M.C."/>
            <person name="Ramsay J.P."/>
            <person name="Wilf N.M."/>
            <person name="Cossyleon D."/>
            <person name="McNeil M.B."/>
            <person name="Williamson N.R."/>
            <person name="Monson R.E."/>
            <person name="Becher S.A."/>
            <person name="Stanton J.A."/>
            <person name="Brugger K."/>
            <person name="Brown S.D."/>
            <person name="Salmond G.P."/>
        </authorList>
    </citation>
    <scope>NUCLEOTIDE SEQUENCE [LARGE SCALE GENOMIC DNA]</scope>
    <source>
        <strain evidence="11">ATCC 39006</strain>
        <strain evidence="12">ATCC 39006 / SC 11482</strain>
    </source>
</reference>
<dbReference type="Proteomes" id="UP000017700">
    <property type="component" value="Chromosome"/>
</dbReference>
<evidence type="ECO:0000256" key="2">
    <source>
        <dbReference type="ARBA" id="ARBA00023012"/>
    </source>
</evidence>
<organism evidence="11 12">
    <name type="scientific">Serratia sp. (strain ATCC 39006)</name>
    <name type="common">Prodigiosinella confusarubida</name>
    <dbReference type="NCBI Taxonomy" id="104623"/>
    <lineage>
        <taxon>Bacteria</taxon>
        <taxon>Pseudomonadati</taxon>
        <taxon>Pseudomonadota</taxon>
        <taxon>Gammaproteobacteria</taxon>
        <taxon>Enterobacterales</taxon>
        <taxon>Pectobacteriaceae</taxon>
        <taxon>Prodigiosinella</taxon>
    </lineage>
</organism>